<protein>
    <submittedName>
        <fullName evidence="2">HPF/RaiA family ribosome-associated protein</fullName>
    </submittedName>
</protein>
<organism evidence="2 3">
    <name type="scientific">Ottowia beijingensis</name>
    <dbReference type="NCBI Taxonomy" id="1207057"/>
    <lineage>
        <taxon>Bacteria</taxon>
        <taxon>Pseudomonadati</taxon>
        <taxon>Pseudomonadota</taxon>
        <taxon>Betaproteobacteria</taxon>
        <taxon>Burkholderiales</taxon>
        <taxon>Comamonadaceae</taxon>
        <taxon>Ottowia</taxon>
    </lineage>
</organism>
<gene>
    <name evidence="2" type="ORF">H0I39_11455</name>
</gene>
<evidence type="ECO:0000313" key="2">
    <source>
        <dbReference type="EMBL" id="NZA02209.1"/>
    </source>
</evidence>
<proteinExistence type="predicted"/>
<dbReference type="InterPro" id="IPR036567">
    <property type="entry name" value="RHF-like"/>
</dbReference>
<feature type="region of interest" description="Disordered" evidence="1">
    <location>
        <begin position="122"/>
        <end position="157"/>
    </location>
</feature>
<dbReference type="RefSeq" id="WP_180550559.1">
    <property type="nucleotide sequence ID" value="NZ_JACCKX010000001.1"/>
</dbReference>
<reference evidence="2 3" key="1">
    <citation type="submission" date="2020-07" db="EMBL/GenBank/DDBJ databases">
        <authorList>
            <person name="Maaloum M."/>
        </authorList>
    </citation>
    <scope>NUCLEOTIDE SEQUENCE [LARGE SCALE GENOMIC DNA]</scope>
    <source>
        <strain evidence="2 3">GCS-AN-3</strain>
    </source>
</reference>
<keyword evidence="3" id="KW-1185">Reference proteome</keyword>
<dbReference type="Pfam" id="PF02482">
    <property type="entry name" value="Ribosomal_S30AE"/>
    <property type="match status" value="1"/>
</dbReference>
<dbReference type="Proteomes" id="UP000589716">
    <property type="component" value="Unassembled WGS sequence"/>
</dbReference>
<accession>A0A853IYH6</accession>
<evidence type="ECO:0000256" key="1">
    <source>
        <dbReference type="SAM" id="MobiDB-lite"/>
    </source>
</evidence>
<dbReference type="SUPFAM" id="SSF69754">
    <property type="entry name" value="Ribosome binding protein Y (YfiA homologue)"/>
    <property type="match status" value="1"/>
</dbReference>
<name>A0A853IYH6_9BURK</name>
<comment type="caution">
    <text evidence="2">The sequence shown here is derived from an EMBL/GenBank/DDBJ whole genome shotgun (WGS) entry which is preliminary data.</text>
</comment>
<evidence type="ECO:0000313" key="3">
    <source>
        <dbReference type="Proteomes" id="UP000589716"/>
    </source>
</evidence>
<dbReference type="AlphaFoldDB" id="A0A853IYH6"/>
<dbReference type="InterPro" id="IPR003489">
    <property type="entry name" value="RHF/RaiA"/>
</dbReference>
<dbReference type="EMBL" id="JACCKX010000001">
    <property type="protein sequence ID" value="NZA02209.1"/>
    <property type="molecule type" value="Genomic_DNA"/>
</dbReference>
<sequence>MQVFIQTDLHIALTEKQRERFEQDLAKAVGHFDARLTRIEAHLSDVNSARGGDNDKRCLLEARPSGRQPLAVDHQAPTLELAIAGASSKLVSAMESTFGRLASARGADGGLPGRLSAFHSRSGGCSAGPVRTTESGLTPATGVAQQPPGGKAHSSITLCSRAM</sequence>